<evidence type="ECO:0000313" key="10">
    <source>
        <dbReference type="Proteomes" id="UP000252182"/>
    </source>
</evidence>
<dbReference type="PANTHER" id="PTHR36838:SF1">
    <property type="entry name" value="SLR1864 PROTEIN"/>
    <property type="match status" value="1"/>
</dbReference>
<dbReference type="InterPro" id="IPR038770">
    <property type="entry name" value="Na+/solute_symporter_sf"/>
</dbReference>
<dbReference type="OrthoDB" id="9810457at2"/>
<organism evidence="9 10">
    <name type="scientific">Ephemeroptericola cinctiostellae</name>
    <dbReference type="NCBI Taxonomy" id="2268024"/>
    <lineage>
        <taxon>Bacteria</taxon>
        <taxon>Pseudomonadati</taxon>
        <taxon>Pseudomonadota</taxon>
        <taxon>Betaproteobacteria</taxon>
        <taxon>Burkholderiales</taxon>
        <taxon>Burkholderiaceae</taxon>
        <taxon>Ephemeroptericola</taxon>
    </lineage>
</organism>
<feature type="transmembrane region" description="Helical" evidence="8">
    <location>
        <begin position="155"/>
        <end position="173"/>
    </location>
</feature>
<dbReference type="KEGG" id="hyf:DTO96_101612"/>
<keyword evidence="4" id="KW-1003">Cell membrane</keyword>
<evidence type="ECO:0008006" key="11">
    <source>
        <dbReference type="Google" id="ProtNLM"/>
    </source>
</evidence>
<evidence type="ECO:0000313" key="9">
    <source>
        <dbReference type="EMBL" id="AXF85872.1"/>
    </source>
</evidence>
<feature type="transmembrane region" description="Helical" evidence="8">
    <location>
        <begin position="225"/>
        <end position="243"/>
    </location>
</feature>
<reference evidence="10" key="1">
    <citation type="submission" date="2018-07" db="EMBL/GenBank/DDBJ databases">
        <authorList>
            <person name="Kim H."/>
        </authorList>
    </citation>
    <scope>NUCLEOTIDE SEQUENCE [LARGE SCALE GENOMIC DNA]</scope>
    <source>
        <strain evidence="10">F02</strain>
    </source>
</reference>
<evidence type="ECO:0000256" key="2">
    <source>
        <dbReference type="ARBA" id="ARBA00010145"/>
    </source>
</evidence>
<dbReference type="Gene3D" id="1.20.1530.20">
    <property type="match status" value="1"/>
</dbReference>
<feature type="transmembrane region" description="Helical" evidence="8">
    <location>
        <begin position="92"/>
        <end position="114"/>
    </location>
</feature>
<dbReference type="GO" id="GO:0055085">
    <property type="term" value="P:transmembrane transport"/>
    <property type="evidence" value="ECO:0007669"/>
    <property type="project" value="InterPro"/>
</dbReference>
<dbReference type="RefSeq" id="WP_114563020.1">
    <property type="nucleotide sequence ID" value="NZ_CP031124.1"/>
</dbReference>
<name>A0A345DBY4_9BURK</name>
<comment type="subcellular location">
    <subcellularLocation>
        <location evidence="1">Cell membrane</location>
        <topology evidence="1">Multi-pass membrane protein</topology>
    </subcellularLocation>
</comment>
<evidence type="ECO:0000256" key="6">
    <source>
        <dbReference type="ARBA" id="ARBA00022989"/>
    </source>
</evidence>
<evidence type="ECO:0000256" key="4">
    <source>
        <dbReference type="ARBA" id="ARBA00022475"/>
    </source>
</evidence>
<keyword evidence="10" id="KW-1185">Reference proteome</keyword>
<evidence type="ECO:0000256" key="3">
    <source>
        <dbReference type="ARBA" id="ARBA00022448"/>
    </source>
</evidence>
<evidence type="ECO:0000256" key="1">
    <source>
        <dbReference type="ARBA" id="ARBA00004651"/>
    </source>
</evidence>
<feature type="transmembrane region" description="Helical" evidence="8">
    <location>
        <begin position="280"/>
        <end position="299"/>
    </location>
</feature>
<dbReference type="GO" id="GO:0005886">
    <property type="term" value="C:plasma membrane"/>
    <property type="evidence" value="ECO:0007669"/>
    <property type="project" value="UniProtKB-SubCell"/>
</dbReference>
<feature type="transmembrane region" description="Helical" evidence="8">
    <location>
        <begin position="36"/>
        <end position="54"/>
    </location>
</feature>
<dbReference type="InterPro" id="IPR004776">
    <property type="entry name" value="Mem_transp_PIN-like"/>
</dbReference>
<dbReference type="Pfam" id="PF03547">
    <property type="entry name" value="Mem_trans"/>
    <property type="match status" value="1"/>
</dbReference>
<dbReference type="EMBL" id="CP031124">
    <property type="protein sequence ID" value="AXF85872.1"/>
    <property type="molecule type" value="Genomic_DNA"/>
</dbReference>
<protein>
    <recommendedName>
        <fullName evidence="11">Transporter YfdV</fullName>
    </recommendedName>
</protein>
<keyword evidence="5 8" id="KW-0812">Transmembrane</keyword>
<accession>A0A345DBY4</accession>
<keyword evidence="7 8" id="KW-0472">Membrane</keyword>
<gene>
    <name evidence="9" type="ORF">DTO96_101612</name>
</gene>
<feature type="transmembrane region" description="Helical" evidence="8">
    <location>
        <begin position="60"/>
        <end position="80"/>
    </location>
</feature>
<dbReference type="Proteomes" id="UP000252182">
    <property type="component" value="Chromosome"/>
</dbReference>
<dbReference type="AlphaFoldDB" id="A0A345DBY4"/>
<sequence>MDIKEVLTRVGFLICIALVGIFVGKKIKINQKDISTLLVYVISPAVMFVSVLQAPKGNYLQFSIAAFLFCSVTALLAYQMGRLIWVDHTKNLFAFSGGTGNTGYFGLPIALAMFDKTGAAIAVFIILGVNLYEFTVGYYITSLGQHSIKDSFKKVIKMPILYSFALAYVLKLTDLTPNDVIINSLSNFKGTYSVLGMMVIGITLSKFEHFEVDLKFLAAALGWKYMYWPAAILLLIHACGATIGSTEKAVVLLMACVPMAGNTVVIANELNVHPEKAATAVMLSTILAIVSVPLMMIFIN</sequence>
<evidence type="ECO:0000256" key="8">
    <source>
        <dbReference type="SAM" id="Phobius"/>
    </source>
</evidence>
<keyword evidence="3" id="KW-0813">Transport</keyword>
<evidence type="ECO:0000256" key="7">
    <source>
        <dbReference type="ARBA" id="ARBA00023136"/>
    </source>
</evidence>
<evidence type="ECO:0000256" key="5">
    <source>
        <dbReference type="ARBA" id="ARBA00022692"/>
    </source>
</evidence>
<comment type="similarity">
    <text evidence="2">Belongs to the auxin efflux carrier (TC 2.A.69) family.</text>
</comment>
<keyword evidence="6 8" id="KW-1133">Transmembrane helix</keyword>
<feature type="transmembrane region" description="Helical" evidence="8">
    <location>
        <begin position="120"/>
        <end position="143"/>
    </location>
</feature>
<proteinExistence type="inferred from homology"/>
<dbReference type="PANTHER" id="PTHR36838">
    <property type="entry name" value="AUXIN EFFLUX CARRIER FAMILY PROTEIN"/>
    <property type="match status" value="1"/>
</dbReference>
<feature type="transmembrane region" description="Helical" evidence="8">
    <location>
        <begin position="249"/>
        <end position="268"/>
    </location>
</feature>
<feature type="transmembrane region" description="Helical" evidence="8">
    <location>
        <begin position="6"/>
        <end position="24"/>
    </location>
</feature>